<feature type="region of interest" description="Disordered" evidence="1">
    <location>
        <begin position="37"/>
        <end position="84"/>
    </location>
</feature>
<evidence type="ECO:0000313" key="3">
    <source>
        <dbReference type="EMBL" id="PFH03470.1"/>
    </source>
</evidence>
<proteinExistence type="predicted"/>
<dbReference type="RefSeq" id="WP_003511984.1">
    <property type="nucleotide sequence ID" value="NZ_CP013828.1"/>
</dbReference>
<reference evidence="3 4" key="1">
    <citation type="submission" date="2017-09" db="EMBL/GenBank/DDBJ databases">
        <title>Evaluation of Pacific Biosciences Sequencing Technology to Finishing C. thermocellum Genome Sequences.</title>
        <authorList>
            <person name="Brown S."/>
        </authorList>
    </citation>
    <scope>NUCLEOTIDE SEQUENCE [LARGE SCALE GENOMIC DNA]</scope>
    <source>
        <strain evidence="3 4">AD2</strain>
    </source>
</reference>
<name>A0AB36TIY3_ACETH</name>
<accession>A0AB36TIY3</accession>
<gene>
    <name evidence="3" type="ORF">M972_112281</name>
</gene>
<dbReference type="Gene3D" id="3.20.20.80">
    <property type="entry name" value="Glycosidases"/>
    <property type="match status" value="1"/>
</dbReference>
<comment type="caution">
    <text evidence="3">The sequence shown here is derived from an EMBL/GenBank/DDBJ whole genome shotgun (WGS) entry which is preliminary data.</text>
</comment>
<dbReference type="Pfam" id="PF13200">
    <property type="entry name" value="DUF4015"/>
    <property type="match status" value="1"/>
</dbReference>
<dbReference type="InterPro" id="IPR017853">
    <property type="entry name" value="GH"/>
</dbReference>
<evidence type="ECO:0000313" key="4">
    <source>
        <dbReference type="Proteomes" id="UP000223596"/>
    </source>
</evidence>
<protein>
    <recommendedName>
        <fullName evidence="2">DUF4015 domain-containing protein</fullName>
    </recommendedName>
</protein>
<dbReference type="EMBL" id="PDBW01000001">
    <property type="protein sequence ID" value="PFH03470.1"/>
    <property type="molecule type" value="Genomic_DNA"/>
</dbReference>
<dbReference type="SUPFAM" id="SSF51445">
    <property type="entry name" value="(Trans)glycosidases"/>
    <property type="match status" value="1"/>
</dbReference>
<feature type="compositionally biased region" description="Polar residues" evidence="1">
    <location>
        <begin position="37"/>
        <end position="57"/>
    </location>
</feature>
<evidence type="ECO:0000259" key="2">
    <source>
        <dbReference type="Pfam" id="PF13200"/>
    </source>
</evidence>
<dbReference type="Proteomes" id="UP000223596">
    <property type="component" value="Unassembled WGS sequence"/>
</dbReference>
<feature type="compositionally biased region" description="Acidic residues" evidence="1">
    <location>
        <begin position="62"/>
        <end position="71"/>
    </location>
</feature>
<feature type="domain" description="DUF4015" evidence="2">
    <location>
        <begin position="94"/>
        <end position="411"/>
    </location>
</feature>
<dbReference type="InterPro" id="IPR025275">
    <property type="entry name" value="DUF4015"/>
</dbReference>
<dbReference type="PROSITE" id="PS51257">
    <property type="entry name" value="PROKAR_LIPOPROTEIN"/>
    <property type="match status" value="1"/>
</dbReference>
<dbReference type="AlphaFoldDB" id="A0AB36TIY3"/>
<sequence>MSAKNAQTILSNKCFSVILVVLVLVFSLAACKDTGVQVNNPAPTAQATDNGEANNGGNTDGEAPETSEPSEESPVPNNSGEDAKPVKKDIKVKALYLTGWTVGSDERLQHYVDLANRTEINAYVVDIKDDDGYVGYESNIPAVREIGAWKSKYNVDKVLKTFHDNNIHVIGRLVCFKDPVLSSKKPELAVKSVNGGSWRDNHNLTWLDPYNKDSWPYLIEIAKEAVEKGFDEIQFDYIRFPNDGSKKSMSFNTGGKEKHEIINEFLAYAREQLPGVVLSADVFGIILESPADTEDIGQYLEKIVKDVDYISPMVYPSHYAVGQIVNGVQFMKPDLDPYGVVYQSLVKCNNRLAQVEGYKADVRPYIQDFTASWLGKGYYQSYGPEQLRQQIQAVYDAGYEEWICWDANNTYSEEAFLKE</sequence>
<organism evidence="3 4">
    <name type="scientific">Acetivibrio thermocellus AD2</name>
    <dbReference type="NCBI Taxonomy" id="1138384"/>
    <lineage>
        <taxon>Bacteria</taxon>
        <taxon>Bacillati</taxon>
        <taxon>Bacillota</taxon>
        <taxon>Clostridia</taxon>
        <taxon>Eubacteriales</taxon>
        <taxon>Oscillospiraceae</taxon>
        <taxon>Acetivibrio</taxon>
    </lineage>
</organism>
<evidence type="ECO:0000256" key="1">
    <source>
        <dbReference type="SAM" id="MobiDB-lite"/>
    </source>
</evidence>